<gene>
    <name evidence="1" type="ORF">HLX92_26955</name>
</gene>
<dbReference type="GO" id="GO:0015473">
    <property type="term" value="F:fimbrial usher porin activity"/>
    <property type="evidence" value="ECO:0007669"/>
    <property type="project" value="InterPro"/>
</dbReference>
<dbReference type="AlphaFoldDB" id="A0A8T3LGV6"/>
<dbReference type="Pfam" id="PF00577">
    <property type="entry name" value="Usher"/>
    <property type="match status" value="1"/>
</dbReference>
<dbReference type="PANTHER" id="PTHR30451">
    <property type="entry name" value="OUTER MEMBRANE USHER PROTEIN"/>
    <property type="match status" value="1"/>
</dbReference>
<evidence type="ECO:0000313" key="1">
    <source>
        <dbReference type="EMBL" id="MBA1889758.1"/>
    </source>
</evidence>
<reference evidence="1 2" key="1">
    <citation type="submission" date="2020-05" db="EMBL/GenBank/DDBJ databases">
        <title>Epidemiological investigations into extended-spectrum beta-lactam resistant Escherichia coli ST457 carried by Australian Silver gulls identified clonal lineages that cause ExPEC disease.</title>
        <authorList>
            <person name="Nesporova K."/>
            <person name="Wyrsch E.R."/>
            <person name="Valcek A."/>
            <person name="Bitar I."/>
            <person name="Chaw K."/>
            <person name="Harris P."/>
            <person name="Hrabak J."/>
            <person name="Djordjevic S.P."/>
            <person name="Dolejska M."/>
        </authorList>
    </citation>
    <scope>NUCLEOTIDE SEQUENCE [LARGE SCALE GENOMIC DNA]</scope>
    <source>
        <strain evidence="1 2">CE1966</strain>
    </source>
</reference>
<dbReference type="InterPro" id="IPR000015">
    <property type="entry name" value="Fimb_usher"/>
</dbReference>
<dbReference type="EMBL" id="JABFNF010000398">
    <property type="protein sequence ID" value="MBA1889758.1"/>
    <property type="molecule type" value="Genomic_DNA"/>
</dbReference>
<accession>A0A8T3LGV6</accession>
<dbReference type="GO" id="GO:0009297">
    <property type="term" value="P:pilus assembly"/>
    <property type="evidence" value="ECO:0007669"/>
    <property type="project" value="InterPro"/>
</dbReference>
<dbReference type="Proteomes" id="UP000523197">
    <property type="component" value="Unassembled WGS sequence"/>
</dbReference>
<sequence>GPLKNVSTSLTFSRINWEEDNQDQLYLNISIPWGTSRTLSYGMQRNQDNKISHTASWYDSSDRNNSWSVSASGDNDEFKDMKASLRASYQHNTENGRLYLSGTSQRDSYYSLNASWNGSFTATRHGAAFHDYSGSADSRFMIDADGAEDIPLN</sequence>
<evidence type="ECO:0000313" key="2">
    <source>
        <dbReference type="Proteomes" id="UP000523197"/>
    </source>
</evidence>
<dbReference type="GO" id="GO:0009279">
    <property type="term" value="C:cell outer membrane"/>
    <property type="evidence" value="ECO:0007669"/>
    <property type="project" value="TreeGrafter"/>
</dbReference>
<organism evidence="1 2">
    <name type="scientific">Escherichia coli</name>
    <dbReference type="NCBI Taxonomy" id="562"/>
    <lineage>
        <taxon>Bacteria</taxon>
        <taxon>Pseudomonadati</taxon>
        <taxon>Pseudomonadota</taxon>
        <taxon>Gammaproteobacteria</taxon>
        <taxon>Enterobacterales</taxon>
        <taxon>Enterobacteriaceae</taxon>
        <taxon>Escherichia</taxon>
    </lineage>
</organism>
<dbReference type="RefSeq" id="WP_181204288.1">
    <property type="nucleotide sequence ID" value="NZ_JABFNF010000398.1"/>
</dbReference>
<protein>
    <submittedName>
        <fullName evidence="1">Fimbria/pilus outer membrane usher protein</fullName>
    </submittedName>
</protein>
<comment type="caution">
    <text evidence="1">The sequence shown here is derived from an EMBL/GenBank/DDBJ whole genome shotgun (WGS) entry which is preliminary data.</text>
</comment>
<feature type="non-terminal residue" evidence="1">
    <location>
        <position position="153"/>
    </location>
</feature>
<dbReference type="PANTHER" id="PTHR30451:SF4">
    <property type="entry name" value="OUTER MEMBRANE USHER PROTEIN YQIG-RELATED"/>
    <property type="match status" value="1"/>
</dbReference>
<name>A0A8T3LGV6_ECOLX</name>
<proteinExistence type="predicted"/>
<feature type="non-terminal residue" evidence="1">
    <location>
        <position position="1"/>
    </location>
</feature>